<evidence type="ECO:0000256" key="2">
    <source>
        <dbReference type="ARBA" id="ARBA00022448"/>
    </source>
</evidence>
<dbReference type="GO" id="GO:0016887">
    <property type="term" value="F:ATP hydrolysis activity"/>
    <property type="evidence" value="ECO:0007669"/>
    <property type="project" value="InterPro"/>
</dbReference>
<proteinExistence type="inferred from homology"/>
<sequence length="304" mass="34264">MTAAVSFQRVRKCYGDLCALKEITLEIPQGSFFGLLGHNGAGKSTMINAMAGLVNLTHGCIEVLGHDVVREYRHTRRLLGVVPQELIDEPFFSVRELLRIQSGYFGLRGRAQAAWIDELLERLALTDKADVKTHQLSGGMKRRVLIAMALVHHPKVLVLDEPTAGVDVGLRQSLWAFAQELHAQGMTIVLTTHYLQEAEALCDRIAIIDHGELLTVASKEELLAAHPWRYIELETNEVAELCSELSARLEQRQGDLLRFRVERDVPMADFLDWVQRSHLDVKDLRSQRASLEQVFLSLTQETHT</sequence>
<reference evidence="7 8" key="1">
    <citation type="submission" date="2016-11" db="EMBL/GenBank/DDBJ databases">
        <authorList>
            <person name="Jaros S."/>
            <person name="Januszkiewicz K."/>
            <person name="Wedrychowicz H."/>
        </authorList>
    </citation>
    <scope>NUCLEOTIDE SEQUENCE [LARGE SCALE GENOMIC DNA]</scope>
    <source>
        <strain evidence="7 8">DSM 17737</strain>
    </source>
</reference>
<dbReference type="RefSeq" id="WP_074201468.1">
    <property type="nucleotide sequence ID" value="NZ_FSRE01000003.1"/>
</dbReference>
<evidence type="ECO:0000256" key="5">
    <source>
        <dbReference type="ARBA" id="ARBA00022840"/>
    </source>
</evidence>
<dbReference type="InterPro" id="IPR003593">
    <property type="entry name" value="AAA+_ATPase"/>
</dbReference>
<evidence type="ECO:0000259" key="6">
    <source>
        <dbReference type="PROSITE" id="PS50893"/>
    </source>
</evidence>
<comment type="similarity">
    <text evidence="1">Belongs to the ABC transporter superfamily.</text>
</comment>
<keyword evidence="2" id="KW-0813">Transport</keyword>
<dbReference type="PROSITE" id="PS50893">
    <property type="entry name" value="ABC_TRANSPORTER_2"/>
    <property type="match status" value="1"/>
</dbReference>
<dbReference type="InterPro" id="IPR017871">
    <property type="entry name" value="ABC_transporter-like_CS"/>
</dbReference>
<dbReference type="Proteomes" id="UP000198461">
    <property type="component" value="Unassembled WGS sequence"/>
</dbReference>
<dbReference type="PANTHER" id="PTHR42711">
    <property type="entry name" value="ABC TRANSPORTER ATP-BINDING PROTEIN"/>
    <property type="match status" value="1"/>
</dbReference>
<dbReference type="OrthoDB" id="5560252at2"/>
<dbReference type="InterPro" id="IPR050763">
    <property type="entry name" value="ABC_transporter_ATP-binding"/>
</dbReference>
<dbReference type="SMART" id="SM00382">
    <property type="entry name" value="AAA"/>
    <property type="match status" value="1"/>
</dbReference>
<evidence type="ECO:0000313" key="7">
    <source>
        <dbReference type="EMBL" id="SIO01969.1"/>
    </source>
</evidence>
<evidence type="ECO:0000256" key="3">
    <source>
        <dbReference type="ARBA" id="ARBA00022458"/>
    </source>
</evidence>
<feature type="domain" description="ABC transporter" evidence="6">
    <location>
        <begin position="5"/>
        <end position="235"/>
    </location>
</feature>
<organism evidence="7 8">
    <name type="scientific">Sulfurivirga caldicuralii</name>
    <dbReference type="NCBI Taxonomy" id="364032"/>
    <lineage>
        <taxon>Bacteria</taxon>
        <taxon>Pseudomonadati</taxon>
        <taxon>Pseudomonadota</taxon>
        <taxon>Gammaproteobacteria</taxon>
        <taxon>Thiotrichales</taxon>
        <taxon>Piscirickettsiaceae</taxon>
        <taxon>Sulfurivirga</taxon>
    </lineage>
</organism>
<dbReference type="PANTHER" id="PTHR42711:SF5">
    <property type="entry name" value="ABC TRANSPORTER ATP-BINDING PROTEIN NATA"/>
    <property type="match status" value="1"/>
</dbReference>
<dbReference type="InterPro" id="IPR027417">
    <property type="entry name" value="P-loop_NTPase"/>
</dbReference>
<dbReference type="Pfam" id="PF00005">
    <property type="entry name" value="ABC_tran"/>
    <property type="match status" value="1"/>
</dbReference>
<keyword evidence="3" id="KW-0536">Nodulation</keyword>
<dbReference type="SUPFAM" id="SSF52540">
    <property type="entry name" value="P-loop containing nucleoside triphosphate hydrolases"/>
    <property type="match status" value="1"/>
</dbReference>
<dbReference type="PROSITE" id="PS00211">
    <property type="entry name" value="ABC_TRANSPORTER_1"/>
    <property type="match status" value="1"/>
</dbReference>
<evidence type="ECO:0000313" key="8">
    <source>
        <dbReference type="Proteomes" id="UP000198461"/>
    </source>
</evidence>
<dbReference type="InterPro" id="IPR003439">
    <property type="entry name" value="ABC_transporter-like_ATP-bd"/>
</dbReference>
<protein>
    <submittedName>
        <fullName evidence="7">ABC-2 type transport system ATP-binding protein</fullName>
    </submittedName>
</protein>
<keyword evidence="8" id="KW-1185">Reference proteome</keyword>
<gene>
    <name evidence="7" type="ORF">SAMN05443662_1172</name>
</gene>
<dbReference type="STRING" id="364032.SAMN05443662_1172"/>
<evidence type="ECO:0000256" key="4">
    <source>
        <dbReference type="ARBA" id="ARBA00022741"/>
    </source>
</evidence>
<evidence type="ECO:0000256" key="1">
    <source>
        <dbReference type="ARBA" id="ARBA00005417"/>
    </source>
</evidence>
<dbReference type="AlphaFoldDB" id="A0A1N6G358"/>
<dbReference type="EMBL" id="FSRE01000003">
    <property type="protein sequence ID" value="SIO01969.1"/>
    <property type="molecule type" value="Genomic_DNA"/>
</dbReference>
<keyword evidence="4" id="KW-0547">Nucleotide-binding</keyword>
<dbReference type="Gene3D" id="3.40.50.300">
    <property type="entry name" value="P-loop containing nucleotide triphosphate hydrolases"/>
    <property type="match status" value="1"/>
</dbReference>
<name>A0A1N6G358_9GAMM</name>
<keyword evidence="5 7" id="KW-0067">ATP-binding</keyword>
<accession>A0A1N6G358</accession>
<dbReference type="GO" id="GO:0005524">
    <property type="term" value="F:ATP binding"/>
    <property type="evidence" value="ECO:0007669"/>
    <property type="project" value="UniProtKB-KW"/>
</dbReference>